<dbReference type="AlphaFoldDB" id="A0A5N6LJ05"/>
<sequence length="75" mass="8327">MSAPRRRGKRWPPPPPVGKRMIDEDDPKQIKEKGSGPVYVESIGGTSAVPGDGLYSTPFQMYSPFCQMNDKKKDS</sequence>
<evidence type="ECO:0000313" key="2">
    <source>
        <dbReference type="EMBL" id="KAD1768274.1"/>
    </source>
</evidence>
<keyword evidence="3" id="KW-1185">Reference proteome</keyword>
<evidence type="ECO:0000313" key="3">
    <source>
        <dbReference type="Proteomes" id="UP000326396"/>
    </source>
</evidence>
<dbReference type="Proteomes" id="UP000326396">
    <property type="component" value="Unassembled WGS sequence"/>
</dbReference>
<reference evidence="2 3" key="1">
    <citation type="submission" date="2019-05" db="EMBL/GenBank/DDBJ databases">
        <title>Mikania micrantha, genome provides insights into the molecular mechanism of rapid growth.</title>
        <authorList>
            <person name="Liu B."/>
        </authorList>
    </citation>
    <scope>NUCLEOTIDE SEQUENCE [LARGE SCALE GENOMIC DNA]</scope>
    <source>
        <strain evidence="2">NLD-2019</strain>
        <tissue evidence="2">Leaf</tissue>
    </source>
</reference>
<comment type="caution">
    <text evidence="2">The sequence shown here is derived from an EMBL/GenBank/DDBJ whole genome shotgun (WGS) entry which is preliminary data.</text>
</comment>
<feature type="region of interest" description="Disordered" evidence="1">
    <location>
        <begin position="1"/>
        <end position="38"/>
    </location>
</feature>
<name>A0A5N6LJ05_9ASTR</name>
<evidence type="ECO:0000256" key="1">
    <source>
        <dbReference type="SAM" id="MobiDB-lite"/>
    </source>
</evidence>
<gene>
    <name evidence="2" type="ORF">E3N88_42319</name>
</gene>
<protein>
    <submittedName>
        <fullName evidence="2">Uncharacterized protein</fullName>
    </submittedName>
</protein>
<feature type="compositionally biased region" description="Basic residues" evidence="1">
    <location>
        <begin position="1"/>
        <end position="10"/>
    </location>
</feature>
<accession>A0A5N6LJ05</accession>
<organism evidence="2 3">
    <name type="scientific">Mikania micrantha</name>
    <name type="common">bitter vine</name>
    <dbReference type="NCBI Taxonomy" id="192012"/>
    <lineage>
        <taxon>Eukaryota</taxon>
        <taxon>Viridiplantae</taxon>
        <taxon>Streptophyta</taxon>
        <taxon>Embryophyta</taxon>
        <taxon>Tracheophyta</taxon>
        <taxon>Spermatophyta</taxon>
        <taxon>Magnoliopsida</taxon>
        <taxon>eudicotyledons</taxon>
        <taxon>Gunneridae</taxon>
        <taxon>Pentapetalae</taxon>
        <taxon>asterids</taxon>
        <taxon>campanulids</taxon>
        <taxon>Asterales</taxon>
        <taxon>Asteraceae</taxon>
        <taxon>Asteroideae</taxon>
        <taxon>Heliantheae alliance</taxon>
        <taxon>Eupatorieae</taxon>
        <taxon>Mikania</taxon>
    </lineage>
</organism>
<dbReference type="EMBL" id="SZYD01000498">
    <property type="protein sequence ID" value="KAD1768274.1"/>
    <property type="molecule type" value="Genomic_DNA"/>
</dbReference>
<proteinExistence type="predicted"/>